<dbReference type="Gene3D" id="3.20.20.70">
    <property type="entry name" value="Aldolase class I"/>
    <property type="match status" value="1"/>
</dbReference>
<dbReference type="KEGG" id="bdw:94335002"/>
<dbReference type="InterPro" id="IPR013785">
    <property type="entry name" value="Aldolase_TIM"/>
</dbReference>
<comment type="pathway">
    <text evidence="1">Pyrimidine metabolism; UMP biosynthesis via de novo pathway; UMP from orotate: step 2/2.</text>
</comment>
<protein>
    <recommendedName>
        <fullName evidence="3">Orotidine 5'-phosphate decarboxylase</fullName>
        <ecNumber evidence="2">4.1.1.23</ecNumber>
    </recommendedName>
    <alternativeName>
        <fullName evidence="6">OMP decarboxylase</fullName>
    </alternativeName>
</protein>
<name>A0AAD9PMN9_9APIC</name>
<dbReference type="GeneID" id="94335002"/>
<dbReference type="GO" id="GO:0004590">
    <property type="term" value="F:orotidine-5'-phosphate decarboxylase activity"/>
    <property type="evidence" value="ECO:0007669"/>
    <property type="project" value="UniProtKB-EC"/>
</dbReference>
<evidence type="ECO:0000313" key="8">
    <source>
        <dbReference type="Proteomes" id="UP001214638"/>
    </source>
</evidence>
<keyword evidence="4" id="KW-0456">Lyase</keyword>
<dbReference type="AlphaFoldDB" id="A0AAD9PMN9"/>
<organism evidence="7 8">
    <name type="scientific">Babesia duncani</name>
    <dbReference type="NCBI Taxonomy" id="323732"/>
    <lineage>
        <taxon>Eukaryota</taxon>
        <taxon>Sar</taxon>
        <taxon>Alveolata</taxon>
        <taxon>Apicomplexa</taxon>
        <taxon>Aconoidasida</taxon>
        <taxon>Piroplasmida</taxon>
        <taxon>Babesiidae</taxon>
        <taxon>Babesia</taxon>
    </lineage>
</organism>
<reference evidence="7" key="1">
    <citation type="journal article" date="2023" name="Nat. Microbiol.">
        <title>Babesia duncani multi-omics identifies virulence factors and drug targets.</title>
        <authorList>
            <person name="Singh P."/>
            <person name="Lonardi S."/>
            <person name="Liang Q."/>
            <person name="Vydyam P."/>
            <person name="Khabirova E."/>
            <person name="Fang T."/>
            <person name="Gihaz S."/>
            <person name="Thekkiniath J."/>
            <person name="Munshi M."/>
            <person name="Abel S."/>
            <person name="Ciampossin L."/>
            <person name="Batugedara G."/>
            <person name="Gupta M."/>
            <person name="Lu X.M."/>
            <person name="Lenz T."/>
            <person name="Chakravarty S."/>
            <person name="Cornillot E."/>
            <person name="Hu Y."/>
            <person name="Ma W."/>
            <person name="Gonzalez L.M."/>
            <person name="Sanchez S."/>
            <person name="Estrada K."/>
            <person name="Sanchez-Flores A."/>
            <person name="Montero E."/>
            <person name="Harb O.S."/>
            <person name="Le Roch K.G."/>
            <person name="Mamoun C.B."/>
        </authorList>
    </citation>
    <scope>NUCLEOTIDE SEQUENCE</scope>
    <source>
        <strain evidence="7">WA1</strain>
    </source>
</reference>
<evidence type="ECO:0000256" key="4">
    <source>
        <dbReference type="ARBA" id="ARBA00022793"/>
    </source>
</evidence>
<dbReference type="GO" id="GO:0006221">
    <property type="term" value="P:pyrimidine nucleotide biosynthetic process"/>
    <property type="evidence" value="ECO:0007669"/>
    <property type="project" value="UniProtKB-KW"/>
</dbReference>
<proteinExistence type="predicted"/>
<evidence type="ECO:0000256" key="2">
    <source>
        <dbReference type="ARBA" id="ARBA00012321"/>
    </source>
</evidence>
<dbReference type="Proteomes" id="UP001214638">
    <property type="component" value="Unassembled WGS sequence"/>
</dbReference>
<sequence>MCNFTNLLENRIRDTASVLCLGLDPRIEEIDAFCSSLVYNTLYIGFQQTNPEYRSDATFTRLLLYCRHLLSKTLDFVCCVKPNLAFFIAHGSQGIKVTLRPLHFIIGPRSSLQGAKGSAGTNYSGCQVWGCELHHALLSEIHPRNFTG</sequence>
<dbReference type="EMBL" id="JALLKP010000001">
    <property type="protein sequence ID" value="KAK2197701.1"/>
    <property type="molecule type" value="Genomic_DNA"/>
</dbReference>
<keyword evidence="8" id="KW-1185">Reference proteome</keyword>
<evidence type="ECO:0000256" key="1">
    <source>
        <dbReference type="ARBA" id="ARBA00004861"/>
    </source>
</evidence>
<dbReference type="PANTHER" id="PTHR43375">
    <property type="entry name" value="OROTIDINE 5'-PHOSPHATE DECARBOXYLASE"/>
    <property type="match status" value="1"/>
</dbReference>
<comment type="caution">
    <text evidence="7">The sequence shown here is derived from an EMBL/GenBank/DDBJ whole genome shotgun (WGS) entry which is preliminary data.</text>
</comment>
<dbReference type="PANTHER" id="PTHR43375:SF1">
    <property type="entry name" value="OROTIDINE 5'-PHOSPHATE DECARBOXYLASE"/>
    <property type="match status" value="1"/>
</dbReference>
<dbReference type="InterPro" id="IPR011995">
    <property type="entry name" value="OMPdecase_type-2"/>
</dbReference>
<keyword evidence="4" id="KW-0210">Decarboxylase</keyword>
<evidence type="ECO:0000313" key="7">
    <source>
        <dbReference type="EMBL" id="KAK2197701.1"/>
    </source>
</evidence>
<dbReference type="InterPro" id="IPR011060">
    <property type="entry name" value="RibuloseP-bd_barrel"/>
</dbReference>
<gene>
    <name evidence="7" type="ORF">BdWA1_000704</name>
</gene>
<evidence type="ECO:0000256" key="6">
    <source>
        <dbReference type="ARBA" id="ARBA00033428"/>
    </source>
</evidence>
<evidence type="ECO:0000256" key="5">
    <source>
        <dbReference type="ARBA" id="ARBA00022975"/>
    </source>
</evidence>
<dbReference type="RefSeq" id="XP_067804543.1">
    <property type="nucleotide sequence ID" value="XM_067945752.1"/>
</dbReference>
<dbReference type="EC" id="4.1.1.23" evidence="2"/>
<keyword evidence="5" id="KW-0665">Pyrimidine biosynthesis</keyword>
<evidence type="ECO:0000256" key="3">
    <source>
        <dbReference type="ARBA" id="ARBA00021923"/>
    </source>
</evidence>
<accession>A0AAD9PMN9</accession>
<dbReference type="SUPFAM" id="SSF51366">
    <property type="entry name" value="Ribulose-phoshate binding barrel"/>
    <property type="match status" value="1"/>
</dbReference>